<evidence type="ECO:0000313" key="1">
    <source>
        <dbReference type="EMBL" id="GGO03066.1"/>
    </source>
</evidence>
<accession>A0A830GQX5</accession>
<proteinExistence type="predicted"/>
<protein>
    <submittedName>
        <fullName evidence="1">Uncharacterized protein</fullName>
    </submittedName>
</protein>
<organism evidence="1 2">
    <name type="scientific">Haloarcula pellucida</name>
    <dbReference type="NCBI Taxonomy" id="1427151"/>
    <lineage>
        <taxon>Archaea</taxon>
        <taxon>Methanobacteriati</taxon>
        <taxon>Methanobacteriota</taxon>
        <taxon>Stenosarchaea group</taxon>
        <taxon>Halobacteria</taxon>
        <taxon>Halobacteriales</taxon>
        <taxon>Haloarculaceae</taxon>
        <taxon>Haloarcula</taxon>
    </lineage>
</organism>
<dbReference type="EMBL" id="BMOU01000007">
    <property type="protein sequence ID" value="GGO03066.1"/>
    <property type="molecule type" value="Genomic_DNA"/>
</dbReference>
<sequence>MGDGDERDEARLGRFIQGTLRSVGDQLSEAKRAYSDGKRAALAGLPRDEDGRARIVCRRHAERRAVSLDPVSRPDCFDADHPDCQGCVEDIRDGTVETW</sequence>
<evidence type="ECO:0000313" key="2">
    <source>
        <dbReference type="Proteomes" id="UP000605784"/>
    </source>
</evidence>
<dbReference type="RefSeq" id="WP_189001824.1">
    <property type="nucleotide sequence ID" value="NZ_BMOU01000007.1"/>
</dbReference>
<dbReference type="Pfam" id="PF23367">
    <property type="entry name" value="DUF7091"/>
    <property type="match status" value="1"/>
</dbReference>
<keyword evidence="2" id="KW-1185">Reference proteome</keyword>
<reference evidence="1" key="2">
    <citation type="submission" date="2020-09" db="EMBL/GenBank/DDBJ databases">
        <authorList>
            <person name="Sun Q."/>
            <person name="Ohkuma M."/>
        </authorList>
    </citation>
    <scope>NUCLEOTIDE SEQUENCE</scope>
    <source>
        <strain evidence="1">JCM 17820</strain>
    </source>
</reference>
<reference evidence="1" key="1">
    <citation type="journal article" date="2014" name="Int. J. Syst. Evol. Microbiol.">
        <title>Complete genome sequence of Corynebacterium casei LMG S-19264T (=DSM 44701T), isolated from a smear-ripened cheese.</title>
        <authorList>
            <consortium name="US DOE Joint Genome Institute (JGI-PGF)"/>
            <person name="Walter F."/>
            <person name="Albersmeier A."/>
            <person name="Kalinowski J."/>
            <person name="Ruckert C."/>
        </authorList>
    </citation>
    <scope>NUCLEOTIDE SEQUENCE</scope>
    <source>
        <strain evidence="1">JCM 17820</strain>
    </source>
</reference>
<name>A0A830GQX5_9EURY</name>
<gene>
    <name evidence="1" type="ORF">GCM10009030_38350</name>
</gene>
<dbReference type="Proteomes" id="UP000605784">
    <property type="component" value="Unassembled WGS sequence"/>
</dbReference>
<dbReference type="AlphaFoldDB" id="A0A830GQX5"/>
<dbReference type="InterPro" id="IPR055517">
    <property type="entry name" value="DUF7091"/>
</dbReference>
<comment type="caution">
    <text evidence="1">The sequence shown here is derived from an EMBL/GenBank/DDBJ whole genome shotgun (WGS) entry which is preliminary data.</text>
</comment>